<dbReference type="RefSeq" id="WP_242776028.1">
    <property type="nucleotide sequence ID" value="NZ_JALDAY010000017.1"/>
</dbReference>
<protein>
    <submittedName>
        <fullName evidence="1">Uncharacterized protein</fullName>
    </submittedName>
</protein>
<evidence type="ECO:0000313" key="1">
    <source>
        <dbReference type="EMBL" id="MCI3277940.1"/>
    </source>
</evidence>
<accession>A0ABS9YKZ1</accession>
<sequence length="103" mass="10238">MRPRVGQMLASTVDTTAVIVVRCPDEDLEITCGGAAMAEGNGPGPAAGGTPDPGLMGGALLGKRYADEDLGVELLCTKPGPGTLAVNGVPLPVKTAKPLPASD</sequence>
<gene>
    <name evidence="1" type="ORF">MQP27_43435</name>
</gene>
<dbReference type="EMBL" id="JALDAY010000017">
    <property type="protein sequence ID" value="MCI3277940.1"/>
    <property type="molecule type" value="Genomic_DNA"/>
</dbReference>
<dbReference type="Proteomes" id="UP001165269">
    <property type="component" value="Unassembled WGS sequence"/>
</dbReference>
<evidence type="ECO:0000313" key="2">
    <source>
        <dbReference type="Proteomes" id="UP001165269"/>
    </source>
</evidence>
<proteinExistence type="predicted"/>
<organism evidence="1 2">
    <name type="scientific">Streptomyces cylindrosporus</name>
    <dbReference type="NCBI Taxonomy" id="2927583"/>
    <lineage>
        <taxon>Bacteria</taxon>
        <taxon>Bacillati</taxon>
        <taxon>Actinomycetota</taxon>
        <taxon>Actinomycetes</taxon>
        <taxon>Kitasatosporales</taxon>
        <taxon>Streptomycetaceae</taxon>
        <taxon>Streptomyces</taxon>
    </lineage>
</organism>
<reference evidence="1" key="1">
    <citation type="submission" date="2022-03" db="EMBL/GenBank/DDBJ databases">
        <title>Streptomyces 7R015 and 7R016 isolated from Barleria lupulina in Thailand.</title>
        <authorList>
            <person name="Kanchanasin P."/>
            <person name="Phongsopitanun W."/>
            <person name="Tanasupawat S."/>
        </authorList>
    </citation>
    <scope>NUCLEOTIDE SEQUENCE</scope>
    <source>
        <strain evidence="1">7R015</strain>
    </source>
</reference>
<keyword evidence="2" id="KW-1185">Reference proteome</keyword>
<name>A0ABS9YKZ1_9ACTN</name>
<comment type="caution">
    <text evidence="1">The sequence shown here is derived from an EMBL/GenBank/DDBJ whole genome shotgun (WGS) entry which is preliminary data.</text>
</comment>